<dbReference type="PRINTS" id="PR00463">
    <property type="entry name" value="EP450I"/>
</dbReference>
<keyword evidence="10 13" id="KW-0408">Iron</keyword>
<proteinExistence type="inferred from homology"/>
<organism evidence="14 15">
    <name type="scientific">Candolleomyces aberdarensis</name>
    <dbReference type="NCBI Taxonomy" id="2316362"/>
    <lineage>
        <taxon>Eukaryota</taxon>
        <taxon>Fungi</taxon>
        <taxon>Dikarya</taxon>
        <taxon>Basidiomycota</taxon>
        <taxon>Agaricomycotina</taxon>
        <taxon>Agaricomycetes</taxon>
        <taxon>Agaricomycetidae</taxon>
        <taxon>Agaricales</taxon>
        <taxon>Agaricineae</taxon>
        <taxon>Psathyrellaceae</taxon>
        <taxon>Candolleomyces</taxon>
    </lineage>
</organism>
<dbReference type="OrthoDB" id="1470350at2759"/>
<dbReference type="GO" id="GO:0016020">
    <property type="term" value="C:membrane"/>
    <property type="evidence" value="ECO:0007669"/>
    <property type="project" value="UniProtKB-SubCell"/>
</dbReference>
<evidence type="ECO:0000256" key="8">
    <source>
        <dbReference type="ARBA" id="ARBA00022989"/>
    </source>
</evidence>
<dbReference type="GO" id="GO:0005506">
    <property type="term" value="F:iron ion binding"/>
    <property type="evidence" value="ECO:0007669"/>
    <property type="project" value="InterPro"/>
</dbReference>
<dbReference type="GO" id="GO:0016705">
    <property type="term" value="F:oxidoreductase activity, acting on paired donors, with incorporation or reduction of molecular oxygen"/>
    <property type="evidence" value="ECO:0007669"/>
    <property type="project" value="InterPro"/>
</dbReference>
<keyword evidence="8" id="KW-1133">Transmembrane helix</keyword>
<dbReference type="EMBL" id="SDEE01000355">
    <property type="protein sequence ID" value="RXW17262.1"/>
    <property type="molecule type" value="Genomic_DNA"/>
</dbReference>
<dbReference type="AlphaFoldDB" id="A0A4Q2DDW8"/>
<protein>
    <recommendedName>
        <fullName evidence="16">Cytochrome P450</fullName>
    </recommendedName>
</protein>
<gene>
    <name evidence="14" type="ORF">EST38_g8597</name>
</gene>
<feature type="binding site" description="axial binding residue" evidence="13">
    <location>
        <position position="863"/>
    </location>
    <ligand>
        <name>heme</name>
        <dbReference type="ChEBI" id="CHEBI:30413"/>
    </ligand>
    <ligandPart>
        <name>Fe</name>
        <dbReference type="ChEBI" id="CHEBI:18248"/>
    </ligandPart>
</feature>
<keyword evidence="15" id="KW-1185">Reference proteome</keyword>
<dbReference type="STRING" id="2316362.A0A4Q2DDW8"/>
<evidence type="ECO:0000256" key="5">
    <source>
        <dbReference type="ARBA" id="ARBA00022617"/>
    </source>
</evidence>
<dbReference type="PANTHER" id="PTHR24305:SF166">
    <property type="entry name" value="CYTOCHROME P450 12A4, MITOCHONDRIAL-RELATED"/>
    <property type="match status" value="1"/>
</dbReference>
<evidence type="ECO:0000256" key="4">
    <source>
        <dbReference type="ARBA" id="ARBA00010617"/>
    </source>
</evidence>
<evidence type="ECO:0000313" key="14">
    <source>
        <dbReference type="EMBL" id="RXW17262.1"/>
    </source>
</evidence>
<evidence type="ECO:0000256" key="3">
    <source>
        <dbReference type="ARBA" id="ARBA00004721"/>
    </source>
</evidence>
<keyword evidence="11" id="KW-0503">Monooxygenase</keyword>
<comment type="subcellular location">
    <subcellularLocation>
        <location evidence="2">Membrane</location>
    </subcellularLocation>
</comment>
<comment type="cofactor">
    <cofactor evidence="1 13">
        <name>heme</name>
        <dbReference type="ChEBI" id="CHEBI:30413"/>
    </cofactor>
</comment>
<evidence type="ECO:0000256" key="12">
    <source>
        <dbReference type="ARBA" id="ARBA00023136"/>
    </source>
</evidence>
<dbReference type="GO" id="GO:0004497">
    <property type="term" value="F:monooxygenase activity"/>
    <property type="evidence" value="ECO:0007669"/>
    <property type="project" value="UniProtKB-KW"/>
</dbReference>
<comment type="caution">
    <text evidence="14">The sequence shown here is derived from an EMBL/GenBank/DDBJ whole genome shotgun (WGS) entry which is preliminary data.</text>
</comment>
<dbReference type="InterPro" id="IPR050121">
    <property type="entry name" value="Cytochrome_P450_monoxygenase"/>
</dbReference>
<evidence type="ECO:0000256" key="1">
    <source>
        <dbReference type="ARBA" id="ARBA00001971"/>
    </source>
</evidence>
<keyword evidence="5 13" id="KW-0349">Heme</keyword>
<dbReference type="PROSITE" id="PS00086">
    <property type="entry name" value="CYTOCHROME_P450"/>
    <property type="match status" value="1"/>
</dbReference>
<evidence type="ECO:0000256" key="11">
    <source>
        <dbReference type="ARBA" id="ARBA00023033"/>
    </source>
</evidence>
<reference evidence="14 15" key="1">
    <citation type="submission" date="2019-01" db="EMBL/GenBank/DDBJ databases">
        <title>Draft genome sequence of Psathyrella aberdarensis IHI B618.</title>
        <authorList>
            <person name="Buettner E."/>
            <person name="Kellner H."/>
        </authorList>
    </citation>
    <scope>NUCLEOTIDE SEQUENCE [LARGE SCALE GENOMIC DNA]</scope>
    <source>
        <strain evidence="14 15">IHI B618</strain>
    </source>
</reference>
<dbReference type="InterPro" id="IPR001128">
    <property type="entry name" value="Cyt_P450"/>
</dbReference>
<dbReference type="Pfam" id="PF00067">
    <property type="entry name" value="p450"/>
    <property type="match status" value="3"/>
</dbReference>
<keyword evidence="7 13" id="KW-0479">Metal-binding</keyword>
<comment type="similarity">
    <text evidence="4">Belongs to the cytochrome P450 family.</text>
</comment>
<evidence type="ECO:0000256" key="9">
    <source>
        <dbReference type="ARBA" id="ARBA00023002"/>
    </source>
</evidence>
<keyword evidence="6" id="KW-0812">Transmembrane</keyword>
<evidence type="ECO:0000256" key="10">
    <source>
        <dbReference type="ARBA" id="ARBA00023004"/>
    </source>
</evidence>
<name>A0A4Q2DDW8_9AGAR</name>
<evidence type="ECO:0000256" key="6">
    <source>
        <dbReference type="ARBA" id="ARBA00022692"/>
    </source>
</evidence>
<dbReference type="InterPro" id="IPR002401">
    <property type="entry name" value="Cyt_P450_E_grp-I"/>
</dbReference>
<accession>A0A4Q2DDW8</accession>
<evidence type="ECO:0000256" key="2">
    <source>
        <dbReference type="ARBA" id="ARBA00004370"/>
    </source>
</evidence>
<keyword evidence="12" id="KW-0472">Membrane</keyword>
<sequence length="927" mass="104051">MILAAIQSALIFLGTWFAWRWFKRFVFKSPLAVVPGPPPESWLTGSLIKLLAGDAEEYHEKLAREYGRVFRFTGLFKESMLYVYDPKALHHIVVKDSNVYEETPDFFAITRKIFGMGLLSTEGEHHRKQKKLLNPVFSIAHMRGMVPTFFEIAKKTRKAFLLKVNQGEKEIEVASWMTRTALELIGQSGFGYSFDALEEGTKEHPFAASLKGLTGATNDAPVMIARLLILPHVDLISPKTQRAILDFLPWKEMHIVRDMVDIMTNTSLEIYEATKREVMENGGLGRKDIMSVLVKANNAASEEDRIPESELVAQISVNSDITLPLDKPITSTDGKPLDSIFVPKGTRLLLGLLKCNTDPDIWGPDAHEWKPERWISPLPDRVPEARVPGIYSHLMTFSGGNRACIGFKFSQLEMKVVLSTLIQTFRFAPSDRKVIWEWNAVVQPSTEDAEIMANGTRKLQLPLKCSKMVLAAVQLTLLVLGARFAWWLSKCFWYKDRWAAIPGPTPESWLTGNIIKLLAQDAAEYHDRLAREYGRVFKFTGLFKVNQSAGEKEIEAASWMTRTALELIGQSNFGYSFDSLKEGSEEHPFARCLKDLIGAASDAQVMIARLLLLPIIDLISPKTQRAILDFLPWKQLHRIRDLVDLMHSTSLDIFEATKRSASEGDGLGRKDIMSVLLNANNAASEEDKIPESELVAQISSLTFAAMDTTSNGMARTLYILSQHPEVQEKIRAELRDAFNGQEELDYDTLSSLPYLDAVVRETLRVYPPVAFISREAASDAILPFQKPIKSTEGESLDSIFVPKGSRIMCSLSKCNTDPDIWGPDAHEWKPERWLAPLPNSVQEAHVPGVYSHLMTFAGGSRACIGFKVAQLEMKVVLSVLLQTFRLAPGDKKIIWEWNTVAQPTTEDAKITANGTRELQLPLKFSLV</sequence>
<evidence type="ECO:0000313" key="15">
    <source>
        <dbReference type="Proteomes" id="UP000290288"/>
    </source>
</evidence>
<dbReference type="PRINTS" id="PR00385">
    <property type="entry name" value="P450"/>
</dbReference>
<evidence type="ECO:0008006" key="16">
    <source>
        <dbReference type="Google" id="ProtNLM"/>
    </source>
</evidence>
<comment type="pathway">
    <text evidence="3">Secondary metabolite biosynthesis; terpenoid biosynthesis.</text>
</comment>
<dbReference type="Proteomes" id="UP000290288">
    <property type="component" value="Unassembled WGS sequence"/>
</dbReference>
<evidence type="ECO:0000256" key="7">
    <source>
        <dbReference type="ARBA" id="ARBA00022723"/>
    </source>
</evidence>
<dbReference type="SUPFAM" id="SSF48264">
    <property type="entry name" value="Cytochrome P450"/>
    <property type="match status" value="2"/>
</dbReference>
<dbReference type="InterPro" id="IPR017972">
    <property type="entry name" value="Cyt_P450_CS"/>
</dbReference>
<dbReference type="PANTHER" id="PTHR24305">
    <property type="entry name" value="CYTOCHROME P450"/>
    <property type="match status" value="1"/>
</dbReference>
<dbReference type="GO" id="GO:0020037">
    <property type="term" value="F:heme binding"/>
    <property type="evidence" value="ECO:0007669"/>
    <property type="project" value="InterPro"/>
</dbReference>
<keyword evidence="9" id="KW-0560">Oxidoreductase</keyword>
<dbReference type="InterPro" id="IPR036396">
    <property type="entry name" value="Cyt_P450_sf"/>
</dbReference>
<evidence type="ECO:0000256" key="13">
    <source>
        <dbReference type="PIRSR" id="PIRSR602401-1"/>
    </source>
</evidence>
<dbReference type="Gene3D" id="1.10.630.10">
    <property type="entry name" value="Cytochrome P450"/>
    <property type="match status" value="3"/>
</dbReference>